<dbReference type="Proteomes" id="UP000182409">
    <property type="component" value="Unassembled WGS sequence"/>
</dbReference>
<organism evidence="2 3">
    <name type="scientific">Terriglobus roseus</name>
    <dbReference type="NCBI Taxonomy" id="392734"/>
    <lineage>
        <taxon>Bacteria</taxon>
        <taxon>Pseudomonadati</taxon>
        <taxon>Acidobacteriota</taxon>
        <taxon>Terriglobia</taxon>
        <taxon>Terriglobales</taxon>
        <taxon>Acidobacteriaceae</taxon>
        <taxon>Terriglobus</taxon>
    </lineage>
</organism>
<name>A0A1H4J2K3_9BACT</name>
<evidence type="ECO:0000256" key="1">
    <source>
        <dbReference type="SAM" id="MobiDB-lite"/>
    </source>
</evidence>
<dbReference type="AlphaFoldDB" id="A0A1H4J2K3"/>
<feature type="region of interest" description="Disordered" evidence="1">
    <location>
        <begin position="31"/>
        <end position="54"/>
    </location>
</feature>
<accession>A0A1H4J2K3</accession>
<evidence type="ECO:0000313" key="2">
    <source>
        <dbReference type="EMBL" id="SEB40457.1"/>
    </source>
</evidence>
<feature type="compositionally biased region" description="Polar residues" evidence="1">
    <location>
        <begin position="45"/>
        <end position="54"/>
    </location>
</feature>
<dbReference type="OrthoDB" id="126169at2"/>
<dbReference type="EMBL" id="FNSD01000001">
    <property type="protein sequence ID" value="SEB40457.1"/>
    <property type="molecule type" value="Genomic_DNA"/>
</dbReference>
<reference evidence="2 3" key="1">
    <citation type="submission" date="2016-10" db="EMBL/GenBank/DDBJ databases">
        <authorList>
            <person name="de Groot N.N."/>
        </authorList>
    </citation>
    <scope>NUCLEOTIDE SEQUENCE [LARGE SCALE GENOMIC DNA]</scope>
    <source>
        <strain evidence="2 3">AB35.6</strain>
    </source>
</reference>
<dbReference type="RefSeq" id="WP_074652033.1">
    <property type="nucleotide sequence ID" value="NZ_FNSD01000001.1"/>
</dbReference>
<feature type="compositionally biased region" description="Basic residues" evidence="1">
    <location>
        <begin position="33"/>
        <end position="42"/>
    </location>
</feature>
<protein>
    <submittedName>
        <fullName evidence="2">Uncharacterized protein</fullName>
    </submittedName>
</protein>
<proteinExistence type="predicted"/>
<sequence>MNTLEILYAIDLEISKLQQARSIISGYSDPVIKRRGPGRPKKTVTGPQKATPVTQVKAVKRGMSAEGRARIAAAQKRRWAAAKKDSK</sequence>
<evidence type="ECO:0000313" key="3">
    <source>
        <dbReference type="Proteomes" id="UP000182409"/>
    </source>
</evidence>
<gene>
    <name evidence="2" type="ORF">SAMN05443244_0310</name>
</gene>